<name>A0A8K1FBF1_PYTOL</name>
<comment type="catalytic activity">
    <reaction evidence="7">
        <text>L-threonyl-[protein] + ATP = O-phospho-L-threonyl-[protein] + ADP + H(+)</text>
        <dbReference type="Rhea" id="RHEA:46608"/>
        <dbReference type="Rhea" id="RHEA-COMP:11060"/>
        <dbReference type="Rhea" id="RHEA-COMP:11605"/>
        <dbReference type="ChEBI" id="CHEBI:15378"/>
        <dbReference type="ChEBI" id="CHEBI:30013"/>
        <dbReference type="ChEBI" id="CHEBI:30616"/>
        <dbReference type="ChEBI" id="CHEBI:61977"/>
        <dbReference type="ChEBI" id="CHEBI:456216"/>
        <dbReference type="EC" id="2.7.11.1"/>
    </reaction>
</comment>
<evidence type="ECO:0000256" key="4">
    <source>
        <dbReference type="ARBA" id="ARBA00022741"/>
    </source>
</evidence>
<evidence type="ECO:0000256" key="3">
    <source>
        <dbReference type="ARBA" id="ARBA00022679"/>
    </source>
</evidence>
<keyword evidence="11" id="KW-1185">Reference proteome</keyword>
<dbReference type="Gene3D" id="1.10.510.10">
    <property type="entry name" value="Transferase(Phosphotransferase) domain 1"/>
    <property type="match status" value="1"/>
</dbReference>
<organism evidence="10 11">
    <name type="scientific">Pythium oligandrum</name>
    <name type="common">Mycoparasitic fungus</name>
    <dbReference type="NCBI Taxonomy" id="41045"/>
    <lineage>
        <taxon>Eukaryota</taxon>
        <taxon>Sar</taxon>
        <taxon>Stramenopiles</taxon>
        <taxon>Oomycota</taxon>
        <taxon>Peronosporomycetes</taxon>
        <taxon>Pythiales</taxon>
        <taxon>Pythiaceae</taxon>
        <taxon>Pythium</taxon>
    </lineage>
</organism>
<evidence type="ECO:0000313" key="10">
    <source>
        <dbReference type="EMBL" id="TMW56056.1"/>
    </source>
</evidence>
<reference evidence="10" key="1">
    <citation type="submission" date="2019-03" db="EMBL/GenBank/DDBJ databases">
        <title>Long read genome sequence of the mycoparasitic Pythium oligandrum ATCC 38472 isolated from sugarbeet rhizosphere.</title>
        <authorList>
            <person name="Gaulin E."/>
        </authorList>
    </citation>
    <scope>NUCLEOTIDE SEQUENCE</scope>
    <source>
        <strain evidence="10">ATCC 38472_TT</strain>
    </source>
</reference>
<accession>A0A8K1FBF1</accession>
<comment type="catalytic activity">
    <reaction evidence="8">
        <text>L-seryl-[protein] + ATP = O-phospho-L-seryl-[protein] + ADP + H(+)</text>
        <dbReference type="Rhea" id="RHEA:17989"/>
        <dbReference type="Rhea" id="RHEA-COMP:9863"/>
        <dbReference type="Rhea" id="RHEA-COMP:11604"/>
        <dbReference type="ChEBI" id="CHEBI:15378"/>
        <dbReference type="ChEBI" id="CHEBI:29999"/>
        <dbReference type="ChEBI" id="CHEBI:30616"/>
        <dbReference type="ChEBI" id="CHEBI:83421"/>
        <dbReference type="ChEBI" id="CHEBI:456216"/>
        <dbReference type="EC" id="2.7.11.1"/>
    </reaction>
</comment>
<keyword evidence="3" id="KW-0808">Transferase</keyword>
<dbReference type="OrthoDB" id="4062651at2759"/>
<dbReference type="InterPro" id="IPR000719">
    <property type="entry name" value="Prot_kinase_dom"/>
</dbReference>
<keyword evidence="5" id="KW-0418">Kinase</keyword>
<dbReference type="EC" id="2.7.11.1" evidence="1"/>
<protein>
    <recommendedName>
        <fullName evidence="1">non-specific serine/threonine protein kinase</fullName>
        <ecNumber evidence="1">2.7.11.1</ecNumber>
    </recommendedName>
</protein>
<sequence>MNDIVMEDVTQPPVSEKERKARIINGVQELTQVYRANGGQNYFKPHEVHLNDDLRFTVQEPRDYFSTKVAEEEETKSDESDSQRLVAGFFDPVQHTPSNQVVRPTKTGIVKFAYHFATKAGKSPGEIKTSIHPTAFKVMDRERLQHCGEDTQRERRVMMALRREGFRKPRQNPLVEPAYADVRKHTYDYFPQWRFYEDESNQYMMTDFASNGSLVQYTKKRIDSYNVEIAHLMSTYVILSGFPVTTAVTKLWRQEALCIFSGIVEAVAYMHAKGVCHLDLDVYNIVIDAMKHPIIVDFGSSEVAAVDGSVGRGRPILCKHNFGAPEVVAHNRNVERSPGVDGRAADMYSLGAILYWLLFIYPGESPIVDPMKNDPRWLQHLIHHLAPGSGVHEGGNCAICRSLVPLETDVVQLFQALLTNLAQRITITSLLDIIRGRDYQVHGDTITRSQAVFEELRKSMHGGS</sequence>
<dbReference type="PROSITE" id="PS50011">
    <property type="entry name" value="PROTEIN_KINASE_DOM"/>
    <property type="match status" value="1"/>
</dbReference>
<dbReference type="InterPro" id="IPR011009">
    <property type="entry name" value="Kinase-like_dom_sf"/>
</dbReference>
<evidence type="ECO:0000256" key="7">
    <source>
        <dbReference type="ARBA" id="ARBA00047899"/>
    </source>
</evidence>
<dbReference type="SMART" id="SM00220">
    <property type="entry name" value="S_TKc"/>
    <property type="match status" value="1"/>
</dbReference>
<dbReference type="Proteomes" id="UP000794436">
    <property type="component" value="Unassembled WGS sequence"/>
</dbReference>
<evidence type="ECO:0000313" key="11">
    <source>
        <dbReference type="Proteomes" id="UP000794436"/>
    </source>
</evidence>
<evidence type="ECO:0000256" key="2">
    <source>
        <dbReference type="ARBA" id="ARBA00022527"/>
    </source>
</evidence>
<dbReference type="GO" id="GO:0004674">
    <property type="term" value="F:protein serine/threonine kinase activity"/>
    <property type="evidence" value="ECO:0007669"/>
    <property type="project" value="UniProtKB-KW"/>
</dbReference>
<evidence type="ECO:0000256" key="8">
    <source>
        <dbReference type="ARBA" id="ARBA00048679"/>
    </source>
</evidence>
<dbReference type="GO" id="GO:0005524">
    <property type="term" value="F:ATP binding"/>
    <property type="evidence" value="ECO:0007669"/>
    <property type="project" value="UniProtKB-KW"/>
</dbReference>
<keyword evidence="4" id="KW-0547">Nucleotide-binding</keyword>
<evidence type="ECO:0000256" key="5">
    <source>
        <dbReference type="ARBA" id="ARBA00022777"/>
    </source>
</evidence>
<dbReference type="SUPFAM" id="SSF56112">
    <property type="entry name" value="Protein kinase-like (PK-like)"/>
    <property type="match status" value="1"/>
</dbReference>
<dbReference type="EMBL" id="SPLM01000146">
    <property type="protein sequence ID" value="TMW56056.1"/>
    <property type="molecule type" value="Genomic_DNA"/>
</dbReference>
<evidence type="ECO:0000256" key="1">
    <source>
        <dbReference type="ARBA" id="ARBA00012513"/>
    </source>
</evidence>
<dbReference type="PANTHER" id="PTHR24343">
    <property type="entry name" value="SERINE/THREONINE KINASE"/>
    <property type="match status" value="1"/>
</dbReference>
<keyword evidence="2" id="KW-0723">Serine/threonine-protein kinase</keyword>
<evidence type="ECO:0000256" key="6">
    <source>
        <dbReference type="ARBA" id="ARBA00022840"/>
    </source>
</evidence>
<dbReference type="PANTHER" id="PTHR24343:SF547">
    <property type="entry name" value="PROTEIN KINASE DOMAIN-CONTAINING PROTEIN"/>
    <property type="match status" value="1"/>
</dbReference>
<comment type="caution">
    <text evidence="10">The sequence shown here is derived from an EMBL/GenBank/DDBJ whole genome shotgun (WGS) entry which is preliminary data.</text>
</comment>
<keyword evidence="6" id="KW-0067">ATP-binding</keyword>
<feature type="domain" description="Protein kinase" evidence="9">
    <location>
        <begin position="79"/>
        <end position="440"/>
    </location>
</feature>
<dbReference type="AlphaFoldDB" id="A0A8K1FBF1"/>
<dbReference type="Pfam" id="PF00069">
    <property type="entry name" value="Pkinase"/>
    <property type="match status" value="1"/>
</dbReference>
<proteinExistence type="predicted"/>
<gene>
    <name evidence="10" type="ORF">Poli38472_008704</name>
</gene>
<evidence type="ECO:0000259" key="9">
    <source>
        <dbReference type="PROSITE" id="PS50011"/>
    </source>
</evidence>